<dbReference type="GeneID" id="28727989"/>
<feature type="transmembrane region" description="Helical" evidence="8">
    <location>
        <begin position="484"/>
        <end position="506"/>
    </location>
</feature>
<keyword evidence="4 8" id="KW-1133">Transmembrane helix</keyword>
<feature type="compositionally biased region" description="Acidic residues" evidence="7">
    <location>
        <begin position="840"/>
        <end position="849"/>
    </location>
</feature>
<dbReference type="PROSITE" id="PS51382">
    <property type="entry name" value="SPX"/>
    <property type="match status" value="1"/>
</dbReference>
<evidence type="ECO:0000259" key="10">
    <source>
        <dbReference type="PROSITE" id="PS51382"/>
    </source>
</evidence>
<dbReference type="GO" id="GO:0006817">
    <property type="term" value="P:phosphate ion transport"/>
    <property type="evidence" value="ECO:0007669"/>
    <property type="project" value="TreeGrafter"/>
</dbReference>
<evidence type="ECO:0000256" key="2">
    <source>
        <dbReference type="ARBA" id="ARBA00009665"/>
    </source>
</evidence>
<dbReference type="RefSeq" id="XP_017990844.1">
    <property type="nucleotide sequence ID" value="XM_018136114.1"/>
</dbReference>
<dbReference type="CDD" id="cd14475">
    <property type="entry name" value="SPX_SYG1_like"/>
    <property type="match status" value="1"/>
</dbReference>
<dbReference type="PANTHER" id="PTHR10783:SF103">
    <property type="entry name" value="SOLUTE CARRIER FAMILY 53 MEMBER 1"/>
    <property type="match status" value="1"/>
</dbReference>
<dbReference type="AlphaFoldDB" id="A0A0M9VNC3"/>
<dbReference type="GO" id="GO:0016036">
    <property type="term" value="P:cellular response to phosphate starvation"/>
    <property type="evidence" value="ECO:0007669"/>
    <property type="project" value="TreeGrafter"/>
</dbReference>
<dbReference type="Pfam" id="PF03105">
    <property type="entry name" value="SPX"/>
    <property type="match status" value="1"/>
</dbReference>
<protein>
    <submittedName>
        <fullName evidence="11">Phosphate transporter 1</fullName>
    </submittedName>
</protein>
<proteinExistence type="inferred from homology"/>
<dbReference type="VEuPathDB" id="FungiDB:Malapachy_1611"/>
<feature type="domain" description="SPX" evidence="10">
    <location>
        <begin position="1"/>
        <end position="387"/>
    </location>
</feature>
<organism evidence="11 12">
    <name type="scientific">Malassezia pachydermatis</name>
    <dbReference type="NCBI Taxonomy" id="77020"/>
    <lineage>
        <taxon>Eukaryota</taxon>
        <taxon>Fungi</taxon>
        <taxon>Dikarya</taxon>
        <taxon>Basidiomycota</taxon>
        <taxon>Ustilaginomycotina</taxon>
        <taxon>Malasseziomycetes</taxon>
        <taxon>Malasseziales</taxon>
        <taxon>Malasseziaceae</taxon>
        <taxon>Malassezia</taxon>
    </lineage>
</organism>
<evidence type="ECO:0000256" key="4">
    <source>
        <dbReference type="ARBA" id="ARBA00022989"/>
    </source>
</evidence>
<feature type="coiled-coil region" evidence="6">
    <location>
        <begin position="214"/>
        <end position="241"/>
    </location>
</feature>
<sequence>MKFARYLEENAVDEWRRAYINYRGLKKLIKRVDEHHEERKLLLNVSQPQRQASDGPATRLLRKGQGIVRGMSTDAYGRGYGTMQDDREIEAQVPLPPVLLKGTGLRLKEEEEEGDEEGVFVDEEAEEEGVTSTSHHLFFQGRDEDEVEQPARKTRFKDGEVNRSATWVVPGDLDNTDVTFDELIEMLFDKEERKFFSALDHELARIVSFFDTQEQEAIERLSTLVAQLQQLQEHRREFKTRTRRLSGGAIGLSRLLAKVPRGVDAEEVQRLKLSVQNREMNPAPENVSSDEDMGDKRRAQAMEHVQNLHIANLRTDSVSPSGTTTSKSFDPVHYKAARKKLREACIENYRALEILNNYRILNRTAFMKILKKFDKTLEVHTMHKYYDQRVMTSSLVQSEAVPKMLHAIEEVFACYFEHGNRKRARDILRSGSSQTILAQFHGHHGSTFRTGLYLGLALGLAAEGLRGALQESTPDLIPSYQTLMVMYATLFIPTLFALLFGLNLIAWQRVRINTVFIFEFDARHALEPTQYFEMPALLLFLLSICWYASFVGNPAWMPWSPTTWPLVWLLTVVALLVNPLEMMHKSSRYWMLRSLARVCTGGVMYSVEFRDFFLGDELNSLAYSVSNMWVFACEYDHGWYWPDQCAGTQTYWTPVLSALPATLRLTQCLRRYIDTNGKMRIHLVNAFKYLSSILNVLFYFRYRQAGSQGVLPHGLWVLFATINSLYTCTWDIAIDWNLLQKSSRYPLLRSHLAYDDIWPMYYVAMVVNIMIRFVWVIYLFGDASSVPLRAFVAAMLEMLRRWQWNFVRLENEHLGNADSFKIVRDLPLPYPVRRRHGSDYGDEDEYESESDTRTLGHGSQMSTNESRIRDALRETQMHLDEVRQRRTTTL</sequence>
<feature type="transmembrane region" description="Helical" evidence="8">
    <location>
        <begin position="760"/>
        <end position="781"/>
    </location>
</feature>
<keyword evidence="6" id="KW-0175">Coiled coil</keyword>
<evidence type="ECO:0000256" key="7">
    <source>
        <dbReference type="SAM" id="MobiDB-lite"/>
    </source>
</evidence>
<evidence type="ECO:0000256" key="1">
    <source>
        <dbReference type="ARBA" id="ARBA00004141"/>
    </source>
</evidence>
<feature type="transmembrane region" description="Helical" evidence="8">
    <location>
        <begin position="562"/>
        <end position="580"/>
    </location>
</feature>
<evidence type="ECO:0000313" key="12">
    <source>
        <dbReference type="Proteomes" id="UP000037751"/>
    </source>
</evidence>
<dbReference type="GO" id="GO:0000822">
    <property type="term" value="F:inositol hexakisphosphate binding"/>
    <property type="evidence" value="ECO:0007669"/>
    <property type="project" value="TreeGrafter"/>
</dbReference>
<feature type="transmembrane region" description="Helical" evidence="8">
    <location>
        <begin position="681"/>
        <end position="702"/>
    </location>
</feature>
<reference evidence="11 12" key="1">
    <citation type="submission" date="2015-07" db="EMBL/GenBank/DDBJ databases">
        <title>Draft Genome Sequence of Malassezia furfur CBS1878 and Malassezia pachydermatis CBS1879.</title>
        <authorList>
            <person name="Triana S."/>
            <person name="Ohm R."/>
            <person name="Gonzalez A."/>
            <person name="DeCock H."/>
            <person name="Restrepo S."/>
            <person name="Celis A."/>
        </authorList>
    </citation>
    <scope>NUCLEOTIDE SEQUENCE [LARGE SCALE GENOMIC DNA]</scope>
    <source>
        <strain evidence="11 12">CBS 1879</strain>
    </source>
</reference>
<dbReference type="PROSITE" id="PS51380">
    <property type="entry name" value="EXS"/>
    <property type="match status" value="1"/>
</dbReference>
<dbReference type="PANTHER" id="PTHR10783">
    <property type="entry name" value="XENOTROPIC AND POLYTROPIC RETROVIRUS RECEPTOR 1-RELATED"/>
    <property type="match status" value="1"/>
</dbReference>
<dbReference type="Proteomes" id="UP000037751">
    <property type="component" value="Unassembled WGS sequence"/>
</dbReference>
<keyword evidence="12" id="KW-1185">Reference proteome</keyword>
<dbReference type="GO" id="GO:0005886">
    <property type="term" value="C:plasma membrane"/>
    <property type="evidence" value="ECO:0007669"/>
    <property type="project" value="TreeGrafter"/>
</dbReference>
<evidence type="ECO:0000256" key="5">
    <source>
        <dbReference type="ARBA" id="ARBA00023136"/>
    </source>
</evidence>
<comment type="similarity">
    <text evidence="2">Belongs to the SYG1 (TC 2.A.94) family.</text>
</comment>
<feature type="transmembrane region" description="Helical" evidence="8">
    <location>
        <begin position="536"/>
        <end position="556"/>
    </location>
</feature>
<dbReference type="OrthoDB" id="9970435at2759"/>
<feature type="domain" description="EXS" evidence="9">
    <location>
        <begin position="644"/>
        <end position="840"/>
    </location>
</feature>
<evidence type="ECO:0000259" key="9">
    <source>
        <dbReference type="PROSITE" id="PS51380"/>
    </source>
</evidence>
<dbReference type="GO" id="GO:0005794">
    <property type="term" value="C:Golgi apparatus"/>
    <property type="evidence" value="ECO:0007669"/>
    <property type="project" value="TreeGrafter"/>
</dbReference>
<evidence type="ECO:0000256" key="8">
    <source>
        <dbReference type="SAM" id="Phobius"/>
    </source>
</evidence>
<keyword evidence="3 8" id="KW-0812">Transmembrane</keyword>
<evidence type="ECO:0000256" key="3">
    <source>
        <dbReference type="ARBA" id="ARBA00022692"/>
    </source>
</evidence>
<dbReference type="Pfam" id="PF03124">
    <property type="entry name" value="EXS"/>
    <property type="match status" value="1"/>
</dbReference>
<comment type="caution">
    <text evidence="11">The sequence shown here is derived from an EMBL/GenBank/DDBJ whole genome shotgun (WGS) entry which is preliminary data.</text>
</comment>
<dbReference type="InterPro" id="IPR004331">
    <property type="entry name" value="SPX_dom"/>
</dbReference>
<comment type="subcellular location">
    <subcellularLocation>
        <location evidence="1">Membrane</location>
        <topology evidence="1">Multi-pass membrane protein</topology>
    </subcellularLocation>
</comment>
<dbReference type="InterPro" id="IPR004342">
    <property type="entry name" value="EXS_C"/>
</dbReference>
<gene>
    <name evidence="11" type="ORF">Malapachy_1611</name>
</gene>
<evidence type="ECO:0000313" key="11">
    <source>
        <dbReference type="EMBL" id="KOS13212.1"/>
    </source>
</evidence>
<keyword evidence="5 8" id="KW-0472">Membrane</keyword>
<feature type="region of interest" description="Disordered" evidence="7">
    <location>
        <begin position="834"/>
        <end position="867"/>
    </location>
</feature>
<dbReference type="STRING" id="77020.A0A0M9VNC3"/>
<name>A0A0M9VNC3_9BASI</name>
<dbReference type="EMBL" id="LGAV01000007">
    <property type="protein sequence ID" value="KOS13212.1"/>
    <property type="molecule type" value="Genomic_DNA"/>
</dbReference>
<accession>A0A0M9VNC3</accession>
<evidence type="ECO:0000256" key="6">
    <source>
        <dbReference type="SAM" id="Coils"/>
    </source>
</evidence>
<dbReference type="CDD" id="cd14447">
    <property type="entry name" value="SPX"/>
    <property type="match status" value="1"/>
</dbReference>